<dbReference type="HOGENOM" id="CLU_051402_4_3_9"/>
<evidence type="ECO:0000313" key="2">
    <source>
        <dbReference type="EMBL" id="EHI55866.1"/>
    </source>
</evidence>
<evidence type="ECO:0000259" key="1">
    <source>
        <dbReference type="PROSITE" id="PS50902"/>
    </source>
</evidence>
<proteinExistence type="predicted"/>
<dbReference type="InterPro" id="IPR029039">
    <property type="entry name" value="Flavoprotein-like_sf"/>
</dbReference>
<dbReference type="InterPro" id="IPR001226">
    <property type="entry name" value="Flavodoxin_CS"/>
</dbReference>
<organism evidence="2 3">
    <name type="scientific">Johnsonella ignava ATCC 51276</name>
    <dbReference type="NCBI Taxonomy" id="679200"/>
    <lineage>
        <taxon>Bacteria</taxon>
        <taxon>Bacillati</taxon>
        <taxon>Bacillota</taxon>
        <taxon>Clostridia</taxon>
        <taxon>Lachnospirales</taxon>
        <taxon>Lachnospiraceae</taxon>
        <taxon>Johnsonella</taxon>
    </lineage>
</organism>
<dbReference type="PROSITE" id="PS00201">
    <property type="entry name" value="FLAVODOXIN"/>
    <property type="match status" value="1"/>
</dbReference>
<dbReference type="SUPFAM" id="SSF52218">
    <property type="entry name" value="Flavoproteins"/>
    <property type="match status" value="1"/>
</dbReference>
<dbReference type="GO" id="GO:0006783">
    <property type="term" value="P:heme biosynthetic process"/>
    <property type="evidence" value="ECO:0007669"/>
    <property type="project" value="TreeGrafter"/>
</dbReference>
<dbReference type="Pfam" id="PF00258">
    <property type="entry name" value="Flavodoxin_1"/>
    <property type="match status" value="1"/>
</dbReference>
<gene>
    <name evidence="2" type="ORF">HMPREF9333_00909</name>
</gene>
<dbReference type="Gene3D" id="3.40.50.360">
    <property type="match status" value="1"/>
</dbReference>
<dbReference type="PANTHER" id="PTHR38030">
    <property type="entry name" value="PROTOPORPHYRINOGEN IX DEHYDROGENASE [MENAQUINONE]"/>
    <property type="match status" value="1"/>
</dbReference>
<dbReference type="STRING" id="679200.HMPREF9333_00909"/>
<dbReference type="PANTHER" id="PTHR38030:SF2">
    <property type="entry name" value="PROTOPORPHYRINOGEN IX DEHYDROGENASE [QUINONE]"/>
    <property type="match status" value="1"/>
</dbReference>
<dbReference type="InterPro" id="IPR052200">
    <property type="entry name" value="Protoporphyrinogen_IX_DH"/>
</dbReference>
<reference evidence="2 3" key="1">
    <citation type="submission" date="2011-08" db="EMBL/GenBank/DDBJ databases">
        <title>The Genome Sequence of Johnsonella ignava ATCC 51276.</title>
        <authorList>
            <consortium name="The Broad Institute Genome Sequencing Platform"/>
            <person name="Earl A."/>
            <person name="Ward D."/>
            <person name="Feldgarden M."/>
            <person name="Gevers D."/>
            <person name="Izard J."/>
            <person name="Blanton J.M."/>
            <person name="Baranova O.V."/>
            <person name="Dewhirst F.E."/>
            <person name="Young S.K."/>
            <person name="Zeng Q."/>
            <person name="Gargeya S."/>
            <person name="Fitzgerald M."/>
            <person name="Haas B."/>
            <person name="Abouelleil A."/>
            <person name="Alvarado L."/>
            <person name="Arachchi H.M."/>
            <person name="Berlin A."/>
            <person name="Brown A."/>
            <person name="Chapman S.B."/>
            <person name="Chen Z."/>
            <person name="Dunbar C."/>
            <person name="Freedman E."/>
            <person name="Gearin G."/>
            <person name="Gellesch M."/>
            <person name="Goldberg J."/>
            <person name="Griggs A."/>
            <person name="Gujja S."/>
            <person name="Heiman D."/>
            <person name="Howarth C."/>
            <person name="Larson L."/>
            <person name="Lui A."/>
            <person name="MacDonald P.J.P."/>
            <person name="Montmayeur A."/>
            <person name="Murphy C."/>
            <person name="Neiman D."/>
            <person name="Pearson M."/>
            <person name="Priest M."/>
            <person name="Roberts A."/>
            <person name="Saif S."/>
            <person name="Shea T."/>
            <person name="Shenoy N."/>
            <person name="Sisk P."/>
            <person name="Stolte C."/>
            <person name="Sykes S."/>
            <person name="Wortman J."/>
            <person name="Nusbaum C."/>
            <person name="Birren B."/>
        </authorList>
    </citation>
    <scope>NUCLEOTIDE SEQUENCE [LARGE SCALE GENOMIC DNA]</scope>
    <source>
        <strain evidence="2 3">ATCC 51276</strain>
    </source>
</reference>
<dbReference type="PROSITE" id="PS50902">
    <property type="entry name" value="FLAVODOXIN_LIKE"/>
    <property type="match status" value="1"/>
</dbReference>
<accession>G5GH69</accession>
<dbReference type="EMBL" id="ACZL01000015">
    <property type="protein sequence ID" value="EHI55866.1"/>
    <property type="molecule type" value="Genomic_DNA"/>
</dbReference>
<dbReference type="InterPro" id="IPR008254">
    <property type="entry name" value="Flavodoxin/NO_synth"/>
</dbReference>
<sequence>MFSMKACVIYFTTSGNTEMLAESLAEGLRSKAEVELKKVSDAETLNLSDFDIIALGSPAQGTEEIDETEMKPFYDSHVDELKGKKVILFGCFGWGDGMFLDTWKDDAVSHGANVIKTYGNLETPEAAALDEIKEIGANA</sequence>
<dbReference type="GO" id="GO:0016651">
    <property type="term" value="F:oxidoreductase activity, acting on NAD(P)H"/>
    <property type="evidence" value="ECO:0007669"/>
    <property type="project" value="UniProtKB-ARBA"/>
</dbReference>
<dbReference type="AlphaFoldDB" id="G5GH69"/>
<comment type="caution">
    <text evidence="2">The sequence shown here is derived from an EMBL/GenBank/DDBJ whole genome shotgun (WGS) entry which is preliminary data.</text>
</comment>
<dbReference type="GO" id="GO:0070819">
    <property type="term" value="F:menaquinone-dependent protoporphyrinogen oxidase activity"/>
    <property type="evidence" value="ECO:0007669"/>
    <property type="project" value="TreeGrafter"/>
</dbReference>
<dbReference type="OrthoDB" id="9790745at2"/>
<keyword evidence="3" id="KW-1185">Reference proteome</keyword>
<dbReference type="Proteomes" id="UP000003011">
    <property type="component" value="Unassembled WGS sequence"/>
</dbReference>
<dbReference type="GO" id="GO:0009055">
    <property type="term" value="F:electron transfer activity"/>
    <property type="evidence" value="ECO:0007669"/>
    <property type="project" value="InterPro"/>
</dbReference>
<dbReference type="eggNOG" id="COG0716">
    <property type="taxonomic scope" value="Bacteria"/>
</dbReference>
<protein>
    <recommendedName>
        <fullName evidence="1">Flavodoxin-like domain-containing protein</fullName>
    </recommendedName>
</protein>
<name>G5GH69_9FIRM</name>
<feature type="domain" description="Flavodoxin-like" evidence="1">
    <location>
        <begin position="6"/>
        <end position="139"/>
    </location>
</feature>
<dbReference type="GO" id="GO:0010181">
    <property type="term" value="F:FMN binding"/>
    <property type="evidence" value="ECO:0007669"/>
    <property type="project" value="InterPro"/>
</dbReference>
<evidence type="ECO:0000313" key="3">
    <source>
        <dbReference type="Proteomes" id="UP000003011"/>
    </source>
</evidence>